<sequence>VLPSWTQKPDSRIMLEWLICFSMLISPETSPSIIFMAASSPLKEPRYTDPFILLASAKNPVAPCKSSNLYTVSDSIAFRTPSDETVHDLLSGWAVNSARSLVGL</sequence>
<feature type="non-terminal residue" evidence="1">
    <location>
        <position position="1"/>
    </location>
</feature>
<protein>
    <submittedName>
        <fullName evidence="1">Uncharacterized protein</fullName>
    </submittedName>
</protein>
<comment type="caution">
    <text evidence="1">The sequence shown here is derived from an EMBL/GenBank/DDBJ whole genome shotgun (WGS) entry which is preliminary data.</text>
</comment>
<evidence type="ECO:0000313" key="1">
    <source>
        <dbReference type="EMBL" id="CAK9183434.1"/>
    </source>
</evidence>
<organism evidence="1 2">
    <name type="scientific">Ilex paraguariensis</name>
    <name type="common">yerba mate</name>
    <dbReference type="NCBI Taxonomy" id="185542"/>
    <lineage>
        <taxon>Eukaryota</taxon>
        <taxon>Viridiplantae</taxon>
        <taxon>Streptophyta</taxon>
        <taxon>Embryophyta</taxon>
        <taxon>Tracheophyta</taxon>
        <taxon>Spermatophyta</taxon>
        <taxon>Magnoliopsida</taxon>
        <taxon>eudicotyledons</taxon>
        <taxon>Gunneridae</taxon>
        <taxon>Pentapetalae</taxon>
        <taxon>asterids</taxon>
        <taxon>campanulids</taxon>
        <taxon>Aquifoliales</taxon>
        <taxon>Aquifoliaceae</taxon>
        <taxon>Ilex</taxon>
    </lineage>
</organism>
<keyword evidence="2" id="KW-1185">Reference proteome</keyword>
<reference evidence="1 2" key="1">
    <citation type="submission" date="2024-02" db="EMBL/GenBank/DDBJ databases">
        <authorList>
            <person name="Vignale AGUSTIN F."/>
            <person name="Sosa J E."/>
            <person name="Modenutti C."/>
        </authorList>
    </citation>
    <scope>NUCLEOTIDE SEQUENCE [LARGE SCALE GENOMIC DNA]</scope>
</reference>
<dbReference type="EMBL" id="CAUOFW020008636">
    <property type="protein sequence ID" value="CAK9183434.1"/>
    <property type="molecule type" value="Genomic_DNA"/>
</dbReference>
<dbReference type="AlphaFoldDB" id="A0ABC8UR22"/>
<name>A0ABC8UR22_9AQUA</name>
<evidence type="ECO:0000313" key="2">
    <source>
        <dbReference type="Proteomes" id="UP001642360"/>
    </source>
</evidence>
<accession>A0ABC8UR22</accession>
<proteinExistence type="predicted"/>
<dbReference type="Proteomes" id="UP001642360">
    <property type="component" value="Unassembled WGS sequence"/>
</dbReference>
<gene>
    <name evidence="1" type="ORF">ILEXP_LOCUS53699</name>
</gene>